<keyword evidence="7" id="KW-0472">Membrane</keyword>
<dbReference type="PANTHER" id="PTHR31561">
    <property type="entry name" value="3-KETOACYL-COA SYNTHASE"/>
    <property type="match status" value="1"/>
</dbReference>
<dbReference type="InterPro" id="IPR013601">
    <property type="entry name" value="FAE1_typ3_polyketide_synth"/>
</dbReference>
<evidence type="ECO:0000256" key="2">
    <source>
        <dbReference type="ARBA" id="ARBA00005531"/>
    </source>
</evidence>
<protein>
    <recommendedName>
        <fullName evidence="6">3-ketoacyl-CoA synthase</fullName>
        <ecNumber evidence="6">2.3.1.-</ecNumber>
    </recommendedName>
</protein>
<reference evidence="10" key="1">
    <citation type="journal article" date="2023" name="bioRxiv">
        <title>Improved chromosome-level genome assembly for marigold (Tagetes erecta).</title>
        <authorList>
            <person name="Jiang F."/>
            <person name="Yuan L."/>
            <person name="Wang S."/>
            <person name="Wang H."/>
            <person name="Xu D."/>
            <person name="Wang A."/>
            <person name="Fan W."/>
        </authorList>
    </citation>
    <scope>NUCLEOTIDE SEQUENCE</scope>
    <source>
        <strain evidence="10">WSJ</strain>
        <tissue evidence="10">Leaf</tissue>
    </source>
</reference>
<feature type="domain" description="FAE" evidence="8">
    <location>
        <begin position="70"/>
        <end position="352"/>
    </location>
</feature>
<keyword evidence="4 6" id="KW-0012">Acyltransferase</keyword>
<keyword evidence="11" id="KW-1185">Reference proteome</keyword>
<comment type="pathway">
    <text evidence="1 6">Lipid metabolism; fatty acid biosynthesis.</text>
</comment>
<keyword evidence="3 6" id="KW-0808">Transferase</keyword>
<dbReference type="Pfam" id="PF08392">
    <property type="entry name" value="FAE1_CUT1_RppA"/>
    <property type="match status" value="1"/>
</dbReference>
<dbReference type="GO" id="GO:0009922">
    <property type="term" value="F:fatty acid elongase activity"/>
    <property type="evidence" value="ECO:0007669"/>
    <property type="project" value="UniProtKB-EC"/>
</dbReference>
<dbReference type="EMBL" id="JAUHHV010000006">
    <property type="protein sequence ID" value="KAK1421405.1"/>
    <property type="molecule type" value="Genomic_DNA"/>
</dbReference>
<dbReference type="PIRSF" id="PIRSF036417">
    <property type="entry name" value="3-ktacl-CoA_syn"/>
    <property type="match status" value="1"/>
</dbReference>
<dbReference type="InterPro" id="IPR012392">
    <property type="entry name" value="3-ktacl-CoA_syn"/>
</dbReference>
<evidence type="ECO:0000256" key="4">
    <source>
        <dbReference type="ARBA" id="ARBA00023315"/>
    </source>
</evidence>
<comment type="caution">
    <text evidence="10">The sequence shown here is derived from an EMBL/GenBank/DDBJ whole genome shotgun (WGS) entry which is preliminary data.</text>
</comment>
<evidence type="ECO:0000256" key="7">
    <source>
        <dbReference type="SAM" id="Phobius"/>
    </source>
</evidence>
<evidence type="ECO:0000256" key="5">
    <source>
        <dbReference type="ARBA" id="ARBA00047375"/>
    </source>
</evidence>
<evidence type="ECO:0000313" key="11">
    <source>
        <dbReference type="Proteomes" id="UP001229421"/>
    </source>
</evidence>
<gene>
    <name evidence="10" type="ORF">QVD17_23715</name>
</gene>
<organism evidence="10 11">
    <name type="scientific">Tagetes erecta</name>
    <name type="common">African marigold</name>
    <dbReference type="NCBI Taxonomy" id="13708"/>
    <lineage>
        <taxon>Eukaryota</taxon>
        <taxon>Viridiplantae</taxon>
        <taxon>Streptophyta</taxon>
        <taxon>Embryophyta</taxon>
        <taxon>Tracheophyta</taxon>
        <taxon>Spermatophyta</taxon>
        <taxon>Magnoliopsida</taxon>
        <taxon>eudicotyledons</taxon>
        <taxon>Gunneridae</taxon>
        <taxon>Pentapetalae</taxon>
        <taxon>asterids</taxon>
        <taxon>campanulids</taxon>
        <taxon>Asterales</taxon>
        <taxon>Asteraceae</taxon>
        <taxon>Asteroideae</taxon>
        <taxon>Heliantheae alliance</taxon>
        <taxon>Tageteae</taxon>
        <taxon>Tagetes</taxon>
    </lineage>
</organism>
<comment type="similarity">
    <text evidence="2 6">Belongs to the thiolase-like superfamily. Chalcone/stilbene synthases family.</text>
</comment>
<evidence type="ECO:0000256" key="1">
    <source>
        <dbReference type="ARBA" id="ARBA00005194"/>
    </source>
</evidence>
<dbReference type="InterPro" id="IPR013747">
    <property type="entry name" value="ACP_syn_III_C"/>
</dbReference>
<dbReference type="InterPro" id="IPR016039">
    <property type="entry name" value="Thiolase-like"/>
</dbReference>
<dbReference type="EC" id="2.3.1.-" evidence="6"/>
<feature type="transmembrane region" description="Helical" evidence="7">
    <location>
        <begin position="21"/>
        <end position="38"/>
    </location>
</feature>
<dbReference type="AlphaFoldDB" id="A0AAD8KKS1"/>
<dbReference type="CDD" id="cd00831">
    <property type="entry name" value="CHS_like"/>
    <property type="match status" value="1"/>
</dbReference>
<dbReference type="Pfam" id="PF08541">
    <property type="entry name" value="ACP_syn_III_C"/>
    <property type="match status" value="1"/>
</dbReference>
<evidence type="ECO:0000256" key="3">
    <source>
        <dbReference type="ARBA" id="ARBA00022679"/>
    </source>
</evidence>
<evidence type="ECO:0000313" key="10">
    <source>
        <dbReference type="EMBL" id="KAK1421405.1"/>
    </source>
</evidence>
<comment type="catalytic activity">
    <reaction evidence="5">
        <text>a very-long-chain acyl-CoA + malonyl-CoA + H(+) = a very-long-chain 3-oxoacyl-CoA + CO2 + CoA</text>
        <dbReference type="Rhea" id="RHEA:32727"/>
        <dbReference type="ChEBI" id="CHEBI:15378"/>
        <dbReference type="ChEBI" id="CHEBI:16526"/>
        <dbReference type="ChEBI" id="CHEBI:57287"/>
        <dbReference type="ChEBI" id="CHEBI:57384"/>
        <dbReference type="ChEBI" id="CHEBI:90725"/>
        <dbReference type="ChEBI" id="CHEBI:90736"/>
        <dbReference type="EC" id="2.3.1.199"/>
    </reaction>
</comment>
<dbReference type="GO" id="GO:0006633">
    <property type="term" value="P:fatty acid biosynthetic process"/>
    <property type="evidence" value="ECO:0007669"/>
    <property type="project" value="InterPro"/>
</dbReference>
<keyword evidence="7" id="KW-1133">Transmembrane helix</keyword>
<name>A0AAD8KKS1_TARER</name>
<proteinExistence type="inferred from homology"/>
<dbReference type="Proteomes" id="UP001229421">
    <property type="component" value="Unassembled WGS sequence"/>
</dbReference>
<evidence type="ECO:0000259" key="8">
    <source>
        <dbReference type="Pfam" id="PF08392"/>
    </source>
</evidence>
<evidence type="ECO:0000259" key="9">
    <source>
        <dbReference type="Pfam" id="PF08541"/>
    </source>
</evidence>
<keyword evidence="7" id="KW-0812">Transmembrane</keyword>
<sequence>MKQLIYKFNHENFIYKYQSNFLKNLWFILLCFVVSLYLNQVQVLIFLPSLFAIIFFIIVSKTCFTSSSPTIYLVDYSCLKPPKYWRVALSSFLEHSCIIHSLDQKTIDFMSKILTSSGQGEATYLPPPLHYIPPNSTHEAAINEAQTLLFPVFEDLLSKTKTTPQEIDIIITNCSGFCPSPSLSSIIVNRFSLREDVKSFNISGSGCSASALAVDMAKNLLKVHKNSNAVILSTEILSNGWYAGGKNCSMMILNCLFRSGAAAVLITNKPSAKRVSKYKLLYAKRTQNALDDTAYNCAMREEDSEGNTGVTLNKDVLHAAAELLRLNFQTLGSSILPLEEKIRYGFSIIRKKFMDKSVELYVPNFRKVIQHYCLPTSGKPVVMEIGKKMKLKDEEIEAALMTLHRFGNQSSSALWYELGYMEAKERVKDGDKVLLTGVGSGSKCTSLVWECNRHIVDEARKGPWADSIHNYPV</sequence>
<evidence type="ECO:0000256" key="6">
    <source>
        <dbReference type="PIRNR" id="PIRNR036417"/>
    </source>
</evidence>
<dbReference type="SUPFAM" id="SSF53901">
    <property type="entry name" value="Thiolase-like"/>
    <property type="match status" value="2"/>
</dbReference>
<dbReference type="GO" id="GO:0016020">
    <property type="term" value="C:membrane"/>
    <property type="evidence" value="ECO:0007669"/>
    <property type="project" value="InterPro"/>
</dbReference>
<accession>A0AAD8KKS1</accession>
<feature type="domain" description="Beta-ketoacyl-[acyl-carrier-protein] synthase III C-terminal" evidence="9">
    <location>
        <begin position="369"/>
        <end position="450"/>
    </location>
</feature>
<dbReference type="Gene3D" id="3.40.47.10">
    <property type="match status" value="1"/>
</dbReference>